<dbReference type="OrthoDB" id="89746at2"/>
<evidence type="ECO:0000256" key="1">
    <source>
        <dbReference type="ARBA" id="ARBA00008814"/>
    </source>
</evidence>
<gene>
    <name evidence="3" type="ORF">CBF28_09505</name>
</gene>
<dbReference type="Gene3D" id="3.40.50.1980">
    <property type="entry name" value="Nitrogenase molybdenum iron protein domain"/>
    <property type="match status" value="2"/>
</dbReference>
<dbReference type="PANTHER" id="PTHR30535">
    <property type="entry name" value="VITAMIN B12-BINDING PROTEIN"/>
    <property type="match status" value="1"/>
</dbReference>
<evidence type="ECO:0000259" key="2">
    <source>
        <dbReference type="PROSITE" id="PS50983"/>
    </source>
</evidence>
<sequence length="348" mass="39966">MSFFRSSADFTVRLISLSPINYLKGLFKMYKKLLVSLSLIVTCFIISGCHETTKADQSKDGYSFETLNLEGKKVEQHVKKSPNKVLVIGEKNAERLIYFGLEEKIDKLAYLESVNNKKIKGISVLAKEWPSKEAVVKSKPDLIYGISTAFQKDRLGDFNFWNEQGIAIGTTSNYKNGISPDNYFLEIEELGHIFNMNQKTDRFIKEQKESIKKVTDQKKKVGRESILFVASDGRGNYYYYPDEYSLVDEVVRELDGNYLDLGEEVVNLSYESLIKINPEKIIFTSFMASEGGKDSLKWLEHDSLKNVVAIKNKEILEMNYDDVIRGNENISNVYQEIYDFLKVESKEK</sequence>
<evidence type="ECO:0000313" key="4">
    <source>
        <dbReference type="Proteomes" id="UP000288028"/>
    </source>
</evidence>
<dbReference type="SUPFAM" id="SSF53807">
    <property type="entry name" value="Helical backbone' metal receptor"/>
    <property type="match status" value="1"/>
</dbReference>
<reference evidence="3 4" key="1">
    <citation type="submission" date="2017-05" db="EMBL/GenBank/DDBJ databases">
        <title>Vagococcus spp. assemblies.</title>
        <authorList>
            <person name="Gulvik C.A."/>
        </authorList>
    </citation>
    <scope>NUCLEOTIDE SEQUENCE [LARGE SCALE GENOMIC DNA]</scope>
    <source>
        <strain evidence="3 4">SS1714</strain>
    </source>
</reference>
<comment type="caution">
    <text evidence="3">The sequence shown here is derived from an EMBL/GenBank/DDBJ whole genome shotgun (WGS) entry which is preliminary data.</text>
</comment>
<dbReference type="InterPro" id="IPR002491">
    <property type="entry name" value="ABC_transptr_periplasmic_BD"/>
</dbReference>
<feature type="domain" description="Fe/B12 periplasmic-binding" evidence="2">
    <location>
        <begin position="84"/>
        <end position="345"/>
    </location>
</feature>
<dbReference type="Pfam" id="PF01497">
    <property type="entry name" value="Peripla_BP_2"/>
    <property type="match status" value="1"/>
</dbReference>
<accession>A0A430B044</accession>
<proteinExistence type="inferred from homology"/>
<comment type="similarity">
    <text evidence="1">Belongs to the bacterial solute-binding protein 8 family.</text>
</comment>
<dbReference type="EMBL" id="NGKB01000008">
    <property type="protein sequence ID" value="RSU13710.1"/>
    <property type="molecule type" value="Genomic_DNA"/>
</dbReference>
<name>A0A430B044_9ENTE</name>
<dbReference type="GO" id="GO:0071281">
    <property type="term" value="P:cellular response to iron ion"/>
    <property type="evidence" value="ECO:0007669"/>
    <property type="project" value="TreeGrafter"/>
</dbReference>
<dbReference type="AlphaFoldDB" id="A0A430B044"/>
<organism evidence="3 4">
    <name type="scientific">Vagococcus carniphilus</name>
    <dbReference type="NCBI Taxonomy" id="218144"/>
    <lineage>
        <taxon>Bacteria</taxon>
        <taxon>Bacillati</taxon>
        <taxon>Bacillota</taxon>
        <taxon>Bacilli</taxon>
        <taxon>Lactobacillales</taxon>
        <taxon>Enterococcaceae</taxon>
        <taxon>Vagococcus</taxon>
    </lineage>
</organism>
<dbReference type="InterPro" id="IPR050902">
    <property type="entry name" value="ABC_Transporter_SBP"/>
</dbReference>
<dbReference type="PANTHER" id="PTHR30535:SF34">
    <property type="entry name" value="MOLYBDATE-BINDING PROTEIN MOLA"/>
    <property type="match status" value="1"/>
</dbReference>
<keyword evidence="4" id="KW-1185">Reference proteome</keyword>
<dbReference type="PROSITE" id="PS50983">
    <property type="entry name" value="FE_B12_PBP"/>
    <property type="match status" value="1"/>
</dbReference>
<dbReference type="Proteomes" id="UP000288028">
    <property type="component" value="Unassembled WGS sequence"/>
</dbReference>
<protein>
    <recommendedName>
        <fullName evidence="2">Fe/B12 periplasmic-binding domain-containing protein</fullName>
    </recommendedName>
</protein>
<evidence type="ECO:0000313" key="3">
    <source>
        <dbReference type="EMBL" id="RSU13710.1"/>
    </source>
</evidence>